<feature type="short sequence motif" description="DGA/G" evidence="4">
    <location>
        <begin position="274"/>
        <end position="276"/>
    </location>
</feature>
<dbReference type="PROSITE" id="PS51635">
    <property type="entry name" value="PNPLA"/>
    <property type="match status" value="1"/>
</dbReference>
<dbReference type="GO" id="GO:0016042">
    <property type="term" value="P:lipid catabolic process"/>
    <property type="evidence" value="ECO:0007669"/>
    <property type="project" value="UniProtKB-UniRule"/>
</dbReference>
<proteinExistence type="predicted"/>
<dbReference type="PANTHER" id="PTHR14226">
    <property type="entry name" value="NEUROPATHY TARGET ESTERASE/SWISS CHEESE D.MELANOGASTER"/>
    <property type="match status" value="1"/>
</dbReference>
<name>A0A371RHA8_9PROT</name>
<feature type="active site" description="Nucleophile" evidence="4">
    <location>
        <position position="94"/>
    </location>
</feature>
<keyword evidence="1 4" id="KW-0378">Hydrolase</keyword>
<feature type="domain" description="PNPLA" evidence="5">
    <location>
        <begin position="58"/>
        <end position="287"/>
    </location>
</feature>
<dbReference type="SUPFAM" id="SSF52151">
    <property type="entry name" value="FabD/lysophospholipase-like"/>
    <property type="match status" value="1"/>
</dbReference>
<dbReference type="Pfam" id="PF01734">
    <property type="entry name" value="Patatin"/>
    <property type="match status" value="1"/>
</dbReference>
<dbReference type="GO" id="GO:0016787">
    <property type="term" value="F:hydrolase activity"/>
    <property type="evidence" value="ECO:0007669"/>
    <property type="project" value="UniProtKB-UniRule"/>
</dbReference>
<dbReference type="Gene3D" id="3.40.1090.10">
    <property type="entry name" value="Cytosolic phospholipase A2 catalytic domain"/>
    <property type="match status" value="1"/>
</dbReference>
<keyword evidence="3 4" id="KW-0443">Lipid metabolism</keyword>
<sequence>MGTTRKSLFGRMGAMAGLGLALSGCVAFMPDRIHYVWEPDETAAPTTEIVSHDQFVGLAFSGGGSRAAYFAAAGAEALNEAGLLEEVTHISSVSGGSMAASYLATRPPEACGPRDVPCTRAYFDAYKATMRENYFWPMEWGQITKPNRFLSPTRRISSLQNAFDTKYLDEKTFGDLPSSRVLLINAASYDDGRRFVFSNRPIANGGQTDLPLSKDTLRSRNFSTSACAYPTPDDFPIALAVASSAAFPPALGPVAIEVPPACGETQTQYWHLGDGGILENKGVETLQEILLLNTQTPAPPKRAVIFSFDAGKQDSLERNLANRDLRLWTSDPGRVVSITNQRADAYWQIVWEQAKARLDIPVTIINIRYTDHIPTEWPESCKGRIRKGSIEDALNAVPTRFSITPCDAGLIEASARLGVARAVAEHRDTLVELK</sequence>
<evidence type="ECO:0000313" key="6">
    <source>
        <dbReference type="EMBL" id="RFB04833.1"/>
    </source>
</evidence>
<dbReference type="PROSITE" id="PS51257">
    <property type="entry name" value="PROKAR_LIPOPROTEIN"/>
    <property type="match status" value="1"/>
</dbReference>
<keyword evidence="7" id="KW-1185">Reference proteome</keyword>
<dbReference type="InterPro" id="IPR002641">
    <property type="entry name" value="PNPLA_dom"/>
</dbReference>
<evidence type="ECO:0000256" key="1">
    <source>
        <dbReference type="ARBA" id="ARBA00022801"/>
    </source>
</evidence>
<dbReference type="RefSeq" id="WP_116391466.1">
    <property type="nucleotide sequence ID" value="NZ_QUQO01000001.1"/>
</dbReference>
<dbReference type="EMBL" id="QUQO01000001">
    <property type="protein sequence ID" value="RFB04833.1"/>
    <property type="molecule type" value="Genomic_DNA"/>
</dbReference>
<dbReference type="AlphaFoldDB" id="A0A371RHA8"/>
<dbReference type="InterPro" id="IPR050301">
    <property type="entry name" value="NTE"/>
</dbReference>
<keyword evidence="2 4" id="KW-0442">Lipid degradation</keyword>
<dbReference type="PANTHER" id="PTHR14226:SF78">
    <property type="entry name" value="SLR0060 PROTEIN"/>
    <property type="match status" value="1"/>
</dbReference>
<organism evidence="6 7">
    <name type="scientific">Parvularcula marina</name>
    <dbReference type="NCBI Taxonomy" id="2292771"/>
    <lineage>
        <taxon>Bacteria</taxon>
        <taxon>Pseudomonadati</taxon>
        <taxon>Pseudomonadota</taxon>
        <taxon>Alphaproteobacteria</taxon>
        <taxon>Parvularculales</taxon>
        <taxon>Parvularculaceae</taxon>
        <taxon>Parvularcula</taxon>
    </lineage>
</organism>
<dbReference type="InParanoid" id="A0A371RHA8"/>
<evidence type="ECO:0000259" key="5">
    <source>
        <dbReference type="PROSITE" id="PS51635"/>
    </source>
</evidence>
<dbReference type="InterPro" id="IPR016035">
    <property type="entry name" value="Acyl_Trfase/lysoPLipase"/>
</dbReference>
<feature type="active site" description="Proton acceptor" evidence="4">
    <location>
        <position position="274"/>
    </location>
</feature>
<comment type="caution">
    <text evidence="4">Lacks conserved residue(s) required for the propagation of feature annotation.</text>
</comment>
<protein>
    <submittedName>
        <fullName evidence="6">Patatin-like phospholipase family protein</fullName>
    </submittedName>
</protein>
<dbReference type="OrthoDB" id="8479914at2"/>
<accession>A0A371RHA8</accession>
<evidence type="ECO:0000256" key="4">
    <source>
        <dbReference type="PROSITE-ProRule" id="PRU01161"/>
    </source>
</evidence>
<evidence type="ECO:0000313" key="7">
    <source>
        <dbReference type="Proteomes" id="UP000264589"/>
    </source>
</evidence>
<evidence type="ECO:0000256" key="3">
    <source>
        <dbReference type="ARBA" id="ARBA00023098"/>
    </source>
</evidence>
<gene>
    <name evidence="6" type="ORF">DX908_05785</name>
</gene>
<evidence type="ECO:0000256" key="2">
    <source>
        <dbReference type="ARBA" id="ARBA00022963"/>
    </source>
</evidence>
<comment type="caution">
    <text evidence="6">The sequence shown here is derived from an EMBL/GenBank/DDBJ whole genome shotgun (WGS) entry which is preliminary data.</text>
</comment>
<reference evidence="6 7" key="1">
    <citation type="submission" date="2018-08" db="EMBL/GenBank/DDBJ databases">
        <title>Parvularcula sp. SM1705, isolated from surface water of the South Sea China.</title>
        <authorList>
            <person name="Sun L."/>
        </authorList>
    </citation>
    <scope>NUCLEOTIDE SEQUENCE [LARGE SCALE GENOMIC DNA]</scope>
    <source>
        <strain evidence="6 7">SM1705</strain>
    </source>
</reference>
<dbReference type="Proteomes" id="UP000264589">
    <property type="component" value="Unassembled WGS sequence"/>
</dbReference>